<evidence type="ECO:0000256" key="7">
    <source>
        <dbReference type="ARBA" id="ARBA00023304"/>
    </source>
</evidence>
<evidence type="ECO:0000256" key="8">
    <source>
        <dbReference type="ARBA" id="ARBA00048670"/>
    </source>
</evidence>
<dbReference type="UniPathway" id="UPA00047">
    <property type="reaction ID" value="UER00055"/>
</dbReference>
<evidence type="ECO:0000256" key="6">
    <source>
        <dbReference type="ARBA" id="ARBA00023052"/>
    </source>
</evidence>
<dbReference type="Gene3D" id="3.40.50.1220">
    <property type="entry name" value="TPP-binding domain"/>
    <property type="match status" value="1"/>
</dbReference>
<dbReference type="InterPro" id="IPR011766">
    <property type="entry name" value="TPP_enzyme_TPP-bd"/>
</dbReference>
<dbReference type="GO" id="GO:0050660">
    <property type="term" value="F:flavin adenine dinucleotide binding"/>
    <property type="evidence" value="ECO:0007669"/>
    <property type="project" value="InterPro"/>
</dbReference>
<dbReference type="InterPro" id="IPR045229">
    <property type="entry name" value="TPP_enz"/>
</dbReference>
<dbReference type="InterPro" id="IPR029035">
    <property type="entry name" value="DHS-like_NAD/FAD-binding_dom"/>
</dbReference>
<keyword evidence="7 9" id="KW-0100">Branched-chain amino acid biosynthesis</keyword>
<organism evidence="13 14">
    <name type="scientific">Ruminococcus bovis</name>
    <dbReference type="NCBI Taxonomy" id="2564099"/>
    <lineage>
        <taxon>Bacteria</taxon>
        <taxon>Bacillati</taxon>
        <taxon>Bacillota</taxon>
        <taxon>Clostridia</taxon>
        <taxon>Eubacteriales</taxon>
        <taxon>Oscillospiraceae</taxon>
        <taxon>Ruminococcus</taxon>
    </lineage>
</organism>
<evidence type="ECO:0000256" key="4">
    <source>
        <dbReference type="ARBA" id="ARBA00013145"/>
    </source>
</evidence>
<dbReference type="OrthoDB" id="4494979at2"/>
<evidence type="ECO:0000256" key="1">
    <source>
        <dbReference type="ARBA" id="ARBA00004974"/>
    </source>
</evidence>
<proteinExistence type="inferred from homology"/>
<comment type="pathway">
    <text evidence="2 9">Amino-acid biosynthesis; L-valine biosynthesis; L-valine from pyruvate: step 1/4.</text>
</comment>
<keyword evidence="9 13" id="KW-0808">Transferase</keyword>
<dbReference type="InterPro" id="IPR012846">
    <property type="entry name" value="Acetolactate_synth_lsu"/>
</dbReference>
<dbReference type="RefSeq" id="WP_138156077.1">
    <property type="nucleotide sequence ID" value="NZ_CP039381.1"/>
</dbReference>
<accession>A0A4P8XYP6</accession>
<evidence type="ECO:0000259" key="12">
    <source>
        <dbReference type="Pfam" id="PF02776"/>
    </source>
</evidence>
<dbReference type="CDD" id="cd07035">
    <property type="entry name" value="TPP_PYR_POX_like"/>
    <property type="match status" value="1"/>
</dbReference>
<dbReference type="Gene3D" id="3.40.50.970">
    <property type="match status" value="2"/>
</dbReference>
<evidence type="ECO:0000313" key="13">
    <source>
        <dbReference type="EMBL" id="QCT05978.1"/>
    </source>
</evidence>
<keyword evidence="9" id="KW-0460">Magnesium</keyword>
<sequence length="539" mass="59298">MISGADIMIKCLEAEGIDTVFGYPGAAICPFYDSLYKSNIKHVLVRMEQSAVHAANGYSRCSNKVGVCVATSGPGATNMITGIATAYSDSIPVICITGQVKRELLGRDVFQEADITGACEPFVKHSYLVNDTKDLPRVFKEAFHIATTGRMGPVLIDIPQDVQEEEIESFEYPDSVDIVGYKPNVRGHKMQIKKAIDLIKEAERPLIVAGGGVLSSGSKLKLQQFAEMTGIPVISTLMGIGVMPSEHMRYLGMLGTHGKKYANMALHESDLLIVCGARLGDRAVAKPDQVSRTSKIIHIDIDPAEIGKNVRTTVPIVGDMKNVIEKLIDEIGDYHIPHEWCETYREWKEKLYRVPPVKEGYVEPRSLIAKLSFMMKSKGILVADVGQNQIWCANNFRIREGRFLTTGGMGTMGYSVPAAIGAKMARPSRDVVAVCGDGSFQMNLTELGTIMQNNVDIKIIVMRNNRLGMVRELQSNHYGSRYSATILGDPDFTKIAEAYGIKTAEVNSNEEAEKVAEEMFKLKEPFILICNVHPDTPSI</sequence>
<keyword evidence="14" id="KW-1185">Reference proteome</keyword>
<dbReference type="PANTHER" id="PTHR18968">
    <property type="entry name" value="THIAMINE PYROPHOSPHATE ENZYMES"/>
    <property type="match status" value="1"/>
</dbReference>
<dbReference type="Pfam" id="PF00205">
    <property type="entry name" value="TPP_enzyme_M"/>
    <property type="match status" value="1"/>
</dbReference>
<dbReference type="PANTHER" id="PTHR18968:SF13">
    <property type="entry name" value="ACETOLACTATE SYNTHASE CATALYTIC SUBUNIT, MITOCHONDRIAL"/>
    <property type="match status" value="1"/>
</dbReference>
<comment type="pathway">
    <text evidence="1 9">Amino-acid biosynthesis; L-isoleucine biosynthesis; L-isoleucine from 2-oxobutanoate: step 1/4.</text>
</comment>
<dbReference type="InterPro" id="IPR012001">
    <property type="entry name" value="Thiamin_PyroP_enz_TPP-bd_dom"/>
</dbReference>
<comment type="cofactor">
    <cofactor evidence="9">
        <name>thiamine diphosphate</name>
        <dbReference type="ChEBI" id="CHEBI:58937"/>
    </cofactor>
    <text evidence="9">Binds 1 thiamine pyrophosphate per subunit.</text>
</comment>
<dbReference type="SUPFAM" id="SSF52518">
    <property type="entry name" value="Thiamin diphosphate-binding fold (THDP-binding)"/>
    <property type="match status" value="2"/>
</dbReference>
<evidence type="ECO:0000259" key="10">
    <source>
        <dbReference type="Pfam" id="PF00205"/>
    </source>
</evidence>
<name>A0A4P8XYP6_9FIRM</name>
<dbReference type="GO" id="GO:0005948">
    <property type="term" value="C:acetolactate synthase complex"/>
    <property type="evidence" value="ECO:0007669"/>
    <property type="project" value="TreeGrafter"/>
</dbReference>
<keyword evidence="5 9" id="KW-0028">Amino-acid biosynthesis</keyword>
<comment type="cofactor">
    <cofactor evidence="9">
        <name>Mg(2+)</name>
        <dbReference type="ChEBI" id="CHEBI:18420"/>
    </cofactor>
    <text evidence="9">Binds 1 Mg(2+) ion per subunit.</text>
</comment>
<comment type="catalytic activity">
    <reaction evidence="8 9">
        <text>2 pyruvate + H(+) = (2S)-2-acetolactate + CO2</text>
        <dbReference type="Rhea" id="RHEA:25249"/>
        <dbReference type="ChEBI" id="CHEBI:15361"/>
        <dbReference type="ChEBI" id="CHEBI:15378"/>
        <dbReference type="ChEBI" id="CHEBI:16526"/>
        <dbReference type="ChEBI" id="CHEBI:58476"/>
        <dbReference type="EC" id="2.2.1.6"/>
    </reaction>
</comment>
<dbReference type="Pfam" id="PF02775">
    <property type="entry name" value="TPP_enzyme_C"/>
    <property type="match status" value="1"/>
</dbReference>
<dbReference type="FunFam" id="3.40.50.970:FF:000007">
    <property type="entry name" value="Acetolactate synthase"/>
    <property type="match status" value="1"/>
</dbReference>
<reference evidence="13 14" key="1">
    <citation type="submission" date="2019-04" db="EMBL/GenBank/DDBJ databases">
        <authorList>
            <person name="Embree M."/>
            <person name="Gaffney J.R."/>
        </authorList>
    </citation>
    <scope>NUCLEOTIDE SEQUENCE [LARGE SCALE GENOMIC DNA]</scope>
    <source>
        <strain evidence="13 14">JE7A12</strain>
    </source>
</reference>
<dbReference type="InterPro" id="IPR029061">
    <property type="entry name" value="THDP-binding"/>
</dbReference>
<feature type="domain" description="Thiamine pyrophosphate enzyme N-terminal TPP-binding" evidence="12">
    <location>
        <begin position="3"/>
        <end position="115"/>
    </location>
</feature>
<dbReference type="PROSITE" id="PS00187">
    <property type="entry name" value="TPP_ENZYMES"/>
    <property type="match status" value="1"/>
</dbReference>
<dbReference type="InterPro" id="IPR012000">
    <property type="entry name" value="Thiamin_PyroP_enz_cen_dom"/>
</dbReference>
<dbReference type="KEGG" id="ruj:E5Z56_00730"/>
<evidence type="ECO:0000256" key="5">
    <source>
        <dbReference type="ARBA" id="ARBA00022605"/>
    </source>
</evidence>
<evidence type="ECO:0000256" key="2">
    <source>
        <dbReference type="ARBA" id="ARBA00005025"/>
    </source>
</evidence>
<dbReference type="NCBIfam" id="TIGR00118">
    <property type="entry name" value="acolac_lg"/>
    <property type="match status" value="1"/>
</dbReference>
<dbReference type="SUPFAM" id="SSF52467">
    <property type="entry name" value="DHS-like NAD/FAD-binding domain"/>
    <property type="match status" value="1"/>
</dbReference>
<dbReference type="InterPro" id="IPR000399">
    <property type="entry name" value="TPP-bd_CS"/>
</dbReference>
<protein>
    <recommendedName>
        <fullName evidence="4 9">Acetolactate synthase</fullName>
        <ecNumber evidence="4 9">2.2.1.6</ecNumber>
    </recommendedName>
</protein>
<evidence type="ECO:0000256" key="9">
    <source>
        <dbReference type="RuleBase" id="RU003591"/>
    </source>
</evidence>
<evidence type="ECO:0000256" key="3">
    <source>
        <dbReference type="ARBA" id="ARBA00007812"/>
    </source>
</evidence>
<keyword evidence="9" id="KW-0479">Metal-binding</keyword>
<dbReference type="GO" id="GO:0030976">
    <property type="term" value="F:thiamine pyrophosphate binding"/>
    <property type="evidence" value="ECO:0007669"/>
    <property type="project" value="UniProtKB-UniRule"/>
</dbReference>
<dbReference type="EMBL" id="CP039381">
    <property type="protein sequence ID" value="QCT05978.1"/>
    <property type="molecule type" value="Genomic_DNA"/>
</dbReference>
<dbReference type="FunFam" id="3.40.50.1220:FF:000008">
    <property type="entry name" value="Acetolactate synthase"/>
    <property type="match status" value="1"/>
</dbReference>
<dbReference type="GO" id="GO:0009099">
    <property type="term" value="P:L-valine biosynthetic process"/>
    <property type="evidence" value="ECO:0007669"/>
    <property type="project" value="UniProtKB-UniPathway"/>
</dbReference>
<dbReference type="AlphaFoldDB" id="A0A4P8XYP6"/>
<comment type="similarity">
    <text evidence="3 9">Belongs to the TPP enzyme family.</text>
</comment>
<dbReference type="UniPathway" id="UPA00049">
    <property type="reaction ID" value="UER00059"/>
</dbReference>
<gene>
    <name evidence="13" type="primary">ilvB</name>
    <name evidence="13" type="ORF">E5Z56_00730</name>
</gene>
<dbReference type="Pfam" id="PF02776">
    <property type="entry name" value="TPP_enzyme_N"/>
    <property type="match status" value="1"/>
</dbReference>
<dbReference type="Proteomes" id="UP000301475">
    <property type="component" value="Chromosome"/>
</dbReference>
<evidence type="ECO:0000313" key="14">
    <source>
        <dbReference type="Proteomes" id="UP000301475"/>
    </source>
</evidence>
<dbReference type="GO" id="GO:0000287">
    <property type="term" value="F:magnesium ion binding"/>
    <property type="evidence" value="ECO:0007669"/>
    <property type="project" value="UniProtKB-UniRule"/>
</dbReference>
<feature type="domain" description="Thiamine pyrophosphate enzyme TPP-binding" evidence="11">
    <location>
        <begin position="384"/>
        <end position="529"/>
    </location>
</feature>
<dbReference type="EC" id="2.2.1.6" evidence="4 9"/>
<dbReference type="GO" id="GO:0009097">
    <property type="term" value="P:isoleucine biosynthetic process"/>
    <property type="evidence" value="ECO:0007669"/>
    <property type="project" value="UniProtKB-UniPathway"/>
</dbReference>
<keyword evidence="6 9" id="KW-0786">Thiamine pyrophosphate</keyword>
<feature type="domain" description="Thiamine pyrophosphate enzyme central" evidence="10">
    <location>
        <begin position="192"/>
        <end position="327"/>
    </location>
</feature>
<dbReference type="GO" id="GO:0003984">
    <property type="term" value="F:acetolactate synthase activity"/>
    <property type="evidence" value="ECO:0007669"/>
    <property type="project" value="UniProtKB-EC"/>
</dbReference>
<evidence type="ECO:0000259" key="11">
    <source>
        <dbReference type="Pfam" id="PF02775"/>
    </source>
</evidence>